<evidence type="ECO:0000313" key="1">
    <source>
        <dbReference type="EMBL" id="SNX46585.1"/>
    </source>
</evidence>
<organism evidence="1 2">
    <name type="scientific">Acinetobacter puyangensis</name>
    <dbReference type="NCBI Taxonomy" id="1096779"/>
    <lineage>
        <taxon>Bacteria</taxon>
        <taxon>Pseudomonadati</taxon>
        <taxon>Pseudomonadota</taxon>
        <taxon>Gammaproteobacteria</taxon>
        <taxon>Moraxellales</taxon>
        <taxon>Moraxellaceae</taxon>
        <taxon>Acinetobacter</taxon>
    </lineage>
</organism>
<dbReference type="Proteomes" id="UP000219042">
    <property type="component" value="Unassembled WGS sequence"/>
</dbReference>
<evidence type="ECO:0000313" key="2">
    <source>
        <dbReference type="Proteomes" id="UP000219042"/>
    </source>
</evidence>
<keyword evidence="2" id="KW-1185">Reference proteome</keyword>
<gene>
    <name evidence="1" type="ORF">SAMN05421731_11371</name>
</gene>
<dbReference type="RefSeq" id="WP_097080317.1">
    <property type="nucleotide sequence ID" value="NZ_BAABHT010000015.1"/>
</dbReference>
<proteinExistence type="predicted"/>
<name>A0A240EF40_9GAMM</name>
<sequence length="223" mass="26466">MKIILDFEENFGAAKEISCKNFHKVQTTMHPDFYGLYLCYQEIFKSLKTDLSILNQNRIHVWKDPNISKYLIVNNIQWYSYWSKIMPKNIKLLVNNFPQDIEKIELLNKIVSSEFIAFLSSTHHDLNKMNPERLQMLINKYISPEVLLNLNKTYFDKAHAKISLDLLAKLLSFTRNKLNYRNKIILEQRKSVFDELEQSCDIVKNLLNRSDFTLSPDQVWRSI</sequence>
<dbReference type="AlphaFoldDB" id="A0A240EF40"/>
<reference evidence="2" key="1">
    <citation type="submission" date="2016-09" db="EMBL/GenBank/DDBJ databases">
        <authorList>
            <person name="Varghese N."/>
            <person name="Submissions S."/>
        </authorList>
    </citation>
    <scope>NUCLEOTIDE SEQUENCE [LARGE SCALE GENOMIC DNA]</scope>
    <source>
        <strain evidence="2">ANC 4466</strain>
    </source>
</reference>
<protein>
    <submittedName>
        <fullName evidence="1">Uncharacterized protein</fullName>
    </submittedName>
</protein>
<dbReference type="EMBL" id="OANT01000013">
    <property type="protein sequence ID" value="SNX46585.1"/>
    <property type="molecule type" value="Genomic_DNA"/>
</dbReference>
<accession>A0A240EF40</accession>
<dbReference type="OrthoDB" id="6696190at2"/>